<dbReference type="PANTHER" id="PTHR11202:SF3">
    <property type="entry name" value="SPROUTY-RELATED PROTEIN WITH EVH-1 DOMAIN, ISOFORM C"/>
    <property type="match status" value="1"/>
</dbReference>
<reference evidence="2" key="1">
    <citation type="submission" date="2022-01" db="EMBL/GenBank/DDBJ databases">
        <authorList>
            <person name="King R."/>
        </authorList>
    </citation>
    <scope>NUCLEOTIDE SEQUENCE</scope>
</reference>
<proteinExistence type="predicted"/>
<accession>A0A9N9TSW4</accession>
<dbReference type="GO" id="GO:0043409">
    <property type="term" value="P:negative regulation of MAPK cascade"/>
    <property type="evidence" value="ECO:0007669"/>
    <property type="project" value="TreeGrafter"/>
</dbReference>
<evidence type="ECO:0000313" key="3">
    <source>
        <dbReference type="Proteomes" id="UP001153712"/>
    </source>
</evidence>
<feature type="region of interest" description="Disordered" evidence="1">
    <location>
        <begin position="1"/>
        <end position="62"/>
    </location>
</feature>
<dbReference type="OrthoDB" id="5786858at2759"/>
<protein>
    <submittedName>
        <fullName evidence="2">Uncharacterized protein</fullName>
    </submittedName>
</protein>
<dbReference type="PROSITE" id="PS51227">
    <property type="entry name" value="SPR"/>
    <property type="match status" value="1"/>
</dbReference>
<evidence type="ECO:0000313" key="2">
    <source>
        <dbReference type="EMBL" id="CAG9864395.1"/>
    </source>
</evidence>
<gene>
    <name evidence="2" type="ORF">PHYEVI_LOCUS10651</name>
</gene>
<dbReference type="PANTHER" id="PTHR11202">
    <property type="entry name" value="SPROUTY-RELATED, EVH1 DOMAIN-CONTAINING PROTEIN FAMILY MEMBER"/>
    <property type="match status" value="1"/>
</dbReference>
<dbReference type="GO" id="GO:0016020">
    <property type="term" value="C:membrane"/>
    <property type="evidence" value="ECO:0007669"/>
    <property type="project" value="InterPro"/>
</dbReference>
<evidence type="ECO:0000256" key="1">
    <source>
        <dbReference type="SAM" id="MobiDB-lite"/>
    </source>
</evidence>
<organism evidence="2 3">
    <name type="scientific">Phyllotreta striolata</name>
    <name type="common">Striped flea beetle</name>
    <name type="synonym">Crioceris striolata</name>
    <dbReference type="NCBI Taxonomy" id="444603"/>
    <lineage>
        <taxon>Eukaryota</taxon>
        <taxon>Metazoa</taxon>
        <taxon>Ecdysozoa</taxon>
        <taxon>Arthropoda</taxon>
        <taxon>Hexapoda</taxon>
        <taxon>Insecta</taxon>
        <taxon>Pterygota</taxon>
        <taxon>Neoptera</taxon>
        <taxon>Endopterygota</taxon>
        <taxon>Coleoptera</taxon>
        <taxon>Polyphaga</taxon>
        <taxon>Cucujiformia</taxon>
        <taxon>Chrysomeloidea</taxon>
        <taxon>Chrysomelidae</taxon>
        <taxon>Galerucinae</taxon>
        <taxon>Alticini</taxon>
        <taxon>Phyllotreta</taxon>
    </lineage>
</organism>
<dbReference type="Proteomes" id="UP001153712">
    <property type="component" value="Chromosome 8"/>
</dbReference>
<dbReference type="AlphaFoldDB" id="A0A9N9TSW4"/>
<dbReference type="InterPro" id="IPR007875">
    <property type="entry name" value="Sprouty"/>
</dbReference>
<dbReference type="EMBL" id="OU900101">
    <property type="protein sequence ID" value="CAG9864395.1"/>
    <property type="molecule type" value="Genomic_DNA"/>
</dbReference>
<keyword evidence="3" id="KW-1185">Reference proteome</keyword>
<sequence length="237" mass="26651">MTLDLPQDPKDSRSSSDSSTKGTEHLHRVTYIGRDNKPLDSRLPAYDPNKSAKEAQSGQGAGENYPYVQLTAVHEYNYPSDEQQKPASLRRDDSTSSLKKCNIGAEMNPPQQPPLPYKAVKHKGKVQIRCRHCHELYTEERNRRGACEYAPDLVRSTINRITCIECAQCIDYHCAADQEGDFAQHPCDCSGDENCTKRWCCLTFLSVLVPCLWLYPPLKLCHWCGVKCGACGGRHSM</sequence>
<feature type="region of interest" description="Disordered" evidence="1">
    <location>
        <begin position="79"/>
        <end position="116"/>
    </location>
</feature>
<dbReference type="Pfam" id="PF05210">
    <property type="entry name" value="Sprouty"/>
    <property type="match status" value="1"/>
</dbReference>
<name>A0A9N9TSW4_PHYSR</name>
<dbReference type="GO" id="GO:0019901">
    <property type="term" value="F:protein kinase binding"/>
    <property type="evidence" value="ECO:0007669"/>
    <property type="project" value="TreeGrafter"/>
</dbReference>